<dbReference type="AlphaFoldDB" id="A0A6L9SBQ4"/>
<name>A0A6L9SBQ4_9ACTN</name>
<dbReference type="Gene3D" id="1.10.287.1060">
    <property type="entry name" value="ESAT-6-like"/>
    <property type="match status" value="1"/>
</dbReference>
<gene>
    <name evidence="1" type="ORF">G1H10_21705</name>
</gene>
<organism evidence="1 2">
    <name type="scientific">Phytoactinopolyspora halotolerans</name>
    <dbReference type="NCBI Taxonomy" id="1981512"/>
    <lineage>
        <taxon>Bacteria</taxon>
        <taxon>Bacillati</taxon>
        <taxon>Actinomycetota</taxon>
        <taxon>Actinomycetes</taxon>
        <taxon>Jiangellales</taxon>
        <taxon>Jiangellaceae</taxon>
        <taxon>Phytoactinopolyspora</taxon>
    </lineage>
</organism>
<proteinExistence type="predicted"/>
<dbReference type="InterPro" id="IPR010310">
    <property type="entry name" value="T7SS_ESAT-6-like"/>
</dbReference>
<dbReference type="EMBL" id="JAAGOA010000017">
    <property type="protein sequence ID" value="NEE02785.1"/>
    <property type="molecule type" value="Genomic_DNA"/>
</dbReference>
<evidence type="ECO:0000313" key="1">
    <source>
        <dbReference type="EMBL" id="NEE02785.1"/>
    </source>
</evidence>
<evidence type="ECO:0008006" key="3">
    <source>
        <dbReference type="Google" id="ProtNLM"/>
    </source>
</evidence>
<evidence type="ECO:0000313" key="2">
    <source>
        <dbReference type="Proteomes" id="UP000475214"/>
    </source>
</evidence>
<sequence>MAVGAELQTLQELYRTFNAKAEDAQGIKDSVDGGIEATVWEGTYATQFREAWDTYKSNLDTLRQALEDAAQDVLTNHNNMAEAFGEPDRLP</sequence>
<dbReference type="RefSeq" id="WP_163741682.1">
    <property type="nucleotide sequence ID" value="NZ_JAAGOA010000017.1"/>
</dbReference>
<keyword evidence="2" id="KW-1185">Reference proteome</keyword>
<dbReference type="Pfam" id="PF06013">
    <property type="entry name" value="WXG100"/>
    <property type="match status" value="1"/>
</dbReference>
<dbReference type="InterPro" id="IPR036689">
    <property type="entry name" value="ESAT-6-like_sf"/>
</dbReference>
<dbReference type="SUPFAM" id="SSF140453">
    <property type="entry name" value="EsxAB dimer-like"/>
    <property type="match status" value="1"/>
</dbReference>
<reference evidence="1 2" key="1">
    <citation type="submission" date="2020-02" db="EMBL/GenBank/DDBJ databases">
        <authorList>
            <person name="Li X.-J."/>
            <person name="Han X.-M."/>
        </authorList>
    </citation>
    <scope>NUCLEOTIDE SEQUENCE [LARGE SCALE GENOMIC DNA]</scope>
    <source>
        <strain evidence="1 2">CCTCC AB 2017055</strain>
    </source>
</reference>
<dbReference type="Proteomes" id="UP000475214">
    <property type="component" value="Unassembled WGS sequence"/>
</dbReference>
<protein>
    <recommendedName>
        <fullName evidence="3">WXG100 family type VII secretion target</fullName>
    </recommendedName>
</protein>
<accession>A0A6L9SBQ4</accession>
<comment type="caution">
    <text evidence="1">The sequence shown here is derived from an EMBL/GenBank/DDBJ whole genome shotgun (WGS) entry which is preliminary data.</text>
</comment>